<evidence type="ECO:0000313" key="1">
    <source>
        <dbReference type="EMBL" id="DAE05386.1"/>
    </source>
</evidence>
<organism evidence="1">
    <name type="scientific">Siphoviridae sp. cttm829</name>
    <dbReference type="NCBI Taxonomy" id="2825707"/>
    <lineage>
        <taxon>Viruses</taxon>
        <taxon>Duplodnaviria</taxon>
        <taxon>Heunggongvirae</taxon>
        <taxon>Uroviricota</taxon>
        <taxon>Caudoviricetes</taxon>
    </lineage>
</organism>
<name>A0A8S5PEJ0_9CAUD</name>
<protein>
    <submittedName>
        <fullName evidence="1">Uncharacterized protein</fullName>
    </submittedName>
</protein>
<accession>A0A8S5PEJ0</accession>
<dbReference type="EMBL" id="BK015409">
    <property type="protein sequence ID" value="DAE05386.1"/>
    <property type="molecule type" value="Genomic_DNA"/>
</dbReference>
<sequence length="190" mass="21686">MVETKKILEQERSELNALINRGVSFEVQDVEVQYKSYLCGLFKKKILVPITRNFVIKEPTLGTLDRLSSEWIEMAIDEETIKGEDGMLQARKMTKKHALRCARVIALAVLGSDYLIPKAGNGGIVRYEEDTKRLEELTRLFARQIKPSELHQLYVLINAMCNLGDFLNSIRLMSADRTTIPIRIEESNEG</sequence>
<proteinExistence type="predicted"/>
<reference evidence="1" key="1">
    <citation type="journal article" date="2021" name="Proc. Natl. Acad. Sci. U.S.A.">
        <title>A Catalog of Tens of Thousands of Viruses from Human Metagenomes Reveals Hidden Associations with Chronic Diseases.</title>
        <authorList>
            <person name="Tisza M.J."/>
            <person name="Buck C.B."/>
        </authorList>
    </citation>
    <scope>NUCLEOTIDE SEQUENCE</scope>
    <source>
        <strain evidence="1">Cttm829</strain>
    </source>
</reference>